<dbReference type="InterPro" id="IPR018060">
    <property type="entry name" value="HTH_AraC"/>
</dbReference>
<dbReference type="Proteomes" id="UP000613582">
    <property type="component" value="Unassembled WGS sequence"/>
</dbReference>
<accession>A0A8J2Y4Y0</accession>
<evidence type="ECO:0000256" key="2">
    <source>
        <dbReference type="ARBA" id="ARBA00023125"/>
    </source>
</evidence>
<protein>
    <submittedName>
        <fullName evidence="5">AraC family transcriptional regulator</fullName>
    </submittedName>
</protein>
<name>A0A8J2Y4Y0_9PROT</name>
<dbReference type="PANTHER" id="PTHR47504">
    <property type="entry name" value="RIGHT ORIGIN-BINDING PROTEIN"/>
    <property type="match status" value="1"/>
</dbReference>
<dbReference type="InterPro" id="IPR010499">
    <property type="entry name" value="AraC_E-bd"/>
</dbReference>
<proteinExistence type="predicted"/>
<gene>
    <name evidence="5" type="ORF">GCM10011342_11900</name>
</gene>
<evidence type="ECO:0000256" key="1">
    <source>
        <dbReference type="ARBA" id="ARBA00023015"/>
    </source>
</evidence>
<dbReference type="RefSeq" id="WP_188160342.1">
    <property type="nucleotide sequence ID" value="NZ_BMGH01000001.1"/>
</dbReference>
<dbReference type="InterPro" id="IPR029442">
    <property type="entry name" value="GyrI-like"/>
</dbReference>
<sequence length="277" mass="30460">MQPIERAIWYIEHSFQSELTLDMVADAVGLSKYHLARGFTLATGMSVMRYVRGRRLSEAARRLAAGADSIIAVALEAGYGSHEAFTRAFRDQFGRVPEQVRSARSTADISLVEPIRMPQTQSKSLEPPRVETRDAFTVAGLKQHYTAGNMAGIPSQWQKMAPYFGHVSGQVGSTTYGVIAGGDDDGNVDYMTAVQVSHTDDLPPEFATLHIAKQRYAVFLHKGHITGIGGTWMAIFNHGLSDAGCRMVRAPQFELVDDRFDPMTGNGEIEIWIPVEA</sequence>
<dbReference type="PROSITE" id="PS01124">
    <property type="entry name" value="HTH_ARAC_FAMILY_2"/>
    <property type="match status" value="1"/>
</dbReference>
<keyword evidence="1" id="KW-0805">Transcription regulation</keyword>
<dbReference type="Gene3D" id="3.20.80.10">
    <property type="entry name" value="Regulatory factor, effector binding domain"/>
    <property type="match status" value="1"/>
</dbReference>
<dbReference type="PANTHER" id="PTHR47504:SF5">
    <property type="entry name" value="RIGHT ORIGIN-BINDING PROTEIN"/>
    <property type="match status" value="1"/>
</dbReference>
<evidence type="ECO:0000313" key="6">
    <source>
        <dbReference type="Proteomes" id="UP000613582"/>
    </source>
</evidence>
<dbReference type="InterPro" id="IPR011256">
    <property type="entry name" value="Reg_factor_effector_dom_sf"/>
</dbReference>
<keyword evidence="2" id="KW-0238">DNA-binding</keyword>
<dbReference type="GO" id="GO:0043565">
    <property type="term" value="F:sequence-specific DNA binding"/>
    <property type="evidence" value="ECO:0007669"/>
    <property type="project" value="InterPro"/>
</dbReference>
<comment type="caution">
    <text evidence="5">The sequence shown here is derived from an EMBL/GenBank/DDBJ whole genome shotgun (WGS) entry which is preliminary data.</text>
</comment>
<dbReference type="GO" id="GO:0003700">
    <property type="term" value="F:DNA-binding transcription factor activity"/>
    <property type="evidence" value="ECO:0007669"/>
    <property type="project" value="InterPro"/>
</dbReference>
<evidence type="ECO:0000256" key="3">
    <source>
        <dbReference type="ARBA" id="ARBA00023163"/>
    </source>
</evidence>
<evidence type="ECO:0000259" key="4">
    <source>
        <dbReference type="PROSITE" id="PS01124"/>
    </source>
</evidence>
<dbReference type="SMART" id="SM00871">
    <property type="entry name" value="AraC_E_bind"/>
    <property type="match status" value="1"/>
</dbReference>
<feature type="domain" description="HTH araC/xylS-type" evidence="4">
    <location>
        <begin position="5"/>
        <end position="103"/>
    </location>
</feature>
<keyword evidence="3" id="KW-0804">Transcription</keyword>
<dbReference type="EMBL" id="BMGH01000001">
    <property type="protein sequence ID" value="GGD04565.1"/>
    <property type="molecule type" value="Genomic_DNA"/>
</dbReference>
<dbReference type="Pfam" id="PF12833">
    <property type="entry name" value="HTH_18"/>
    <property type="match status" value="1"/>
</dbReference>
<dbReference type="SUPFAM" id="SSF55136">
    <property type="entry name" value="Probable bacterial effector-binding domain"/>
    <property type="match status" value="1"/>
</dbReference>
<dbReference type="SUPFAM" id="SSF46689">
    <property type="entry name" value="Homeodomain-like"/>
    <property type="match status" value="2"/>
</dbReference>
<evidence type="ECO:0000313" key="5">
    <source>
        <dbReference type="EMBL" id="GGD04565.1"/>
    </source>
</evidence>
<dbReference type="Gene3D" id="1.10.10.60">
    <property type="entry name" value="Homeodomain-like"/>
    <property type="match status" value="2"/>
</dbReference>
<reference evidence="5" key="1">
    <citation type="journal article" date="2014" name="Int. J. Syst. Evol. Microbiol.">
        <title>Complete genome sequence of Corynebacterium casei LMG S-19264T (=DSM 44701T), isolated from a smear-ripened cheese.</title>
        <authorList>
            <consortium name="US DOE Joint Genome Institute (JGI-PGF)"/>
            <person name="Walter F."/>
            <person name="Albersmeier A."/>
            <person name="Kalinowski J."/>
            <person name="Ruckert C."/>
        </authorList>
    </citation>
    <scope>NUCLEOTIDE SEQUENCE</scope>
    <source>
        <strain evidence="5">CGMCC 1.12921</strain>
    </source>
</reference>
<reference evidence="5" key="2">
    <citation type="submission" date="2020-09" db="EMBL/GenBank/DDBJ databases">
        <authorList>
            <person name="Sun Q."/>
            <person name="Zhou Y."/>
        </authorList>
    </citation>
    <scope>NUCLEOTIDE SEQUENCE</scope>
    <source>
        <strain evidence="5">CGMCC 1.12921</strain>
    </source>
</reference>
<keyword evidence="6" id="KW-1185">Reference proteome</keyword>
<dbReference type="Pfam" id="PF06445">
    <property type="entry name" value="GyrI-like"/>
    <property type="match status" value="1"/>
</dbReference>
<dbReference type="AlphaFoldDB" id="A0A8J2Y4Y0"/>
<organism evidence="5 6">
    <name type="scientific">Aquisalinus flavus</name>
    <dbReference type="NCBI Taxonomy" id="1526572"/>
    <lineage>
        <taxon>Bacteria</taxon>
        <taxon>Pseudomonadati</taxon>
        <taxon>Pseudomonadota</taxon>
        <taxon>Alphaproteobacteria</taxon>
        <taxon>Parvularculales</taxon>
        <taxon>Parvularculaceae</taxon>
        <taxon>Aquisalinus</taxon>
    </lineage>
</organism>
<dbReference type="InterPro" id="IPR050959">
    <property type="entry name" value="MarA-like"/>
</dbReference>
<dbReference type="InterPro" id="IPR009057">
    <property type="entry name" value="Homeodomain-like_sf"/>
</dbReference>
<dbReference type="SMART" id="SM00342">
    <property type="entry name" value="HTH_ARAC"/>
    <property type="match status" value="1"/>
</dbReference>